<proteinExistence type="predicted"/>
<name>A0A2S0MZU3_9BURK</name>
<dbReference type="RefSeq" id="WP_106446180.1">
    <property type="nucleotide sequence ID" value="NZ_CP027669.1"/>
</dbReference>
<evidence type="ECO:0000259" key="2">
    <source>
        <dbReference type="PROSITE" id="PS50125"/>
    </source>
</evidence>
<gene>
    <name evidence="3" type="ORF">C6571_07810</name>
</gene>
<keyword evidence="1" id="KW-0812">Transmembrane</keyword>
<dbReference type="PANTHER" id="PTHR43081">
    <property type="entry name" value="ADENYLATE CYCLASE, TERMINAL-DIFFERENTIATION SPECIFIC-RELATED"/>
    <property type="match status" value="1"/>
</dbReference>
<sequence>MRAIGFKRLALLLGAALLALLLVGAASLSRPWHALEFKTFDLWTSLAAPHRSTLPVVLLAIDEPTFQEVQQRWPFPRSLHARLLDRLREDGATAVGFDVVFADPSAPEQDAAFAHSLAAAAAAGLPVVLAATREKVESASATLWTDVLPLPAFVAAGAQYGNAEVQPDDDFVVRRMPQSEGSFSAALARAATRHAVPASSANLIAYRGPRGTFDTRSYYQALEPGLLPEGFFRGKVVLIGRSALTASELQHSQADLFNSPFAALGGERLFPGVELQATLLDNRAVGDGLRLVPEAWSLALVLLALTVLLPATLRWHPGAVALLTAGLVGGMALLSWLLFLQFGRWLAPLFPMAATASIYGASALTAYAQTRQRARQTRAMFSQYVPAAVVSRLVAEPELLRLGGEAREVTLLFTDLAGFTTLSEQLSAEQTVELLGLYFGAMAPIVHASGGTIDKYIGDALMAFWGAPLDDVDHAEHAVRAAVAMQEAMGNLCDALERRGLPRIAMRIGVHSGRVVVGNVGSAERFSYTAIGDAVNLAARLEGANKAFGTGILLSGDTAALLPANMLLRVLDEVIVKGKSQAIRVYTPCADAALCRLCADTLDAFAHREWAHARAGLEALQRALPGDLATLRLLERLNAACNLAEDANWSAAQALDKL</sequence>
<dbReference type="Proteomes" id="UP000239326">
    <property type="component" value="Chromosome"/>
</dbReference>
<dbReference type="OrthoDB" id="9802500at2"/>
<dbReference type="InterPro" id="IPR001054">
    <property type="entry name" value="A/G_cyclase"/>
</dbReference>
<dbReference type="GO" id="GO:0004016">
    <property type="term" value="F:adenylate cyclase activity"/>
    <property type="evidence" value="ECO:0007669"/>
    <property type="project" value="UniProtKB-ARBA"/>
</dbReference>
<dbReference type="PROSITE" id="PS50125">
    <property type="entry name" value="GUANYLATE_CYCLASE_2"/>
    <property type="match status" value="1"/>
</dbReference>
<dbReference type="EMBL" id="CP027669">
    <property type="protein sequence ID" value="AVO41203.1"/>
    <property type="molecule type" value="Genomic_DNA"/>
</dbReference>
<dbReference type="Gene3D" id="3.30.70.1230">
    <property type="entry name" value="Nucleotide cyclase"/>
    <property type="match status" value="1"/>
</dbReference>
<dbReference type="Pfam" id="PF05226">
    <property type="entry name" value="CHASE2"/>
    <property type="match status" value="1"/>
</dbReference>
<dbReference type="SMART" id="SM00044">
    <property type="entry name" value="CYCc"/>
    <property type="match status" value="1"/>
</dbReference>
<keyword evidence="1" id="KW-0472">Membrane</keyword>
<organism evidence="3 4">
    <name type="scientific">Simplicispira suum</name>
    <dbReference type="NCBI Taxonomy" id="2109915"/>
    <lineage>
        <taxon>Bacteria</taxon>
        <taxon>Pseudomonadati</taxon>
        <taxon>Pseudomonadota</taxon>
        <taxon>Betaproteobacteria</taxon>
        <taxon>Burkholderiales</taxon>
        <taxon>Comamonadaceae</taxon>
        <taxon>Simplicispira</taxon>
    </lineage>
</organism>
<dbReference type="GO" id="GO:0035556">
    <property type="term" value="P:intracellular signal transduction"/>
    <property type="evidence" value="ECO:0007669"/>
    <property type="project" value="InterPro"/>
</dbReference>
<dbReference type="Pfam" id="PF00211">
    <property type="entry name" value="Guanylate_cyc"/>
    <property type="match status" value="1"/>
</dbReference>
<dbReference type="InterPro" id="IPR029787">
    <property type="entry name" value="Nucleotide_cyclase"/>
</dbReference>
<dbReference type="KEGG" id="simp:C6571_07810"/>
<keyword evidence="1" id="KW-1133">Transmembrane helix</keyword>
<feature type="transmembrane region" description="Helical" evidence="1">
    <location>
        <begin position="345"/>
        <end position="368"/>
    </location>
</feature>
<dbReference type="SMART" id="SM01080">
    <property type="entry name" value="CHASE2"/>
    <property type="match status" value="1"/>
</dbReference>
<evidence type="ECO:0000313" key="3">
    <source>
        <dbReference type="EMBL" id="AVO41203.1"/>
    </source>
</evidence>
<feature type="transmembrane region" description="Helical" evidence="1">
    <location>
        <begin position="320"/>
        <end position="339"/>
    </location>
</feature>
<dbReference type="SUPFAM" id="SSF55073">
    <property type="entry name" value="Nucleotide cyclase"/>
    <property type="match status" value="1"/>
</dbReference>
<dbReference type="InterPro" id="IPR007890">
    <property type="entry name" value="CHASE2"/>
</dbReference>
<feature type="domain" description="Guanylate cyclase" evidence="2">
    <location>
        <begin position="410"/>
        <end position="542"/>
    </location>
</feature>
<feature type="transmembrane region" description="Helical" evidence="1">
    <location>
        <begin position="295"/>
        <end position="313"/>
    </location>
</feature>
<keyword evidence="4" id="KW-1185">Reference proteome</keyword>
<dbReference type="AlphaFoldDB" id="A0A2S0MZU3"/>
<reference evidence="3 4" key="1">
    <citation type="submission" date="2018-03" db="EMBL/GenBank/DDBJ databases">
        <title>Genome sequencing of Simplicispira sp.</title>
        <authorList>
            <person name="Kim S.-J."/>
            <person name="Heo J."/>
            <person name="Kwon S.-W."/>
        </authorList>
    </citation>
    <scope>NUCLEOTIDE SEQUENCE [LARGE SCALE GENOMIC DNA]</scope>
    <source>
        <strain evidence="3 4">SC1-8</strain>
    </source>
</reference>
<dbReference type="CDD" id="cd07302">
    <property type="entry name" value="CHD"/>
    <property type="match status" value="1"/>
</dbReference>
<accession>A0A2S0MZU3</accession>
<protein>
    <submittedName>
        <fullName evidence="3">Adenylate/guanylate cyclase domain-containing protein</fullName>
    </submittedName>
</protein>
<dbReference type="PANTHER" id="PTHR43081:SF1">
    <property type="entry name" value="ADENYLATE CYCLASE, TERMINAL-DIFFERENTIATION SPECIFIC"/>
    <property type="match status" value="1"/>
</dbReference>
<dbReference type="GO" id="GO:0009190">
    <property type="term" value="P:cyclic nucleotide biosynthetic process"/>
    <property type="evidence" value="ECO:0007669"/>
    <property type="project" value="InterPro"/>
</dbReference>
<dbReference type="InterPro" id="IPR050697">
    <property type="entry name" value="Adenylyl/Guanylyl_Cyclase_3/4"/>
</dbReference>
<evidence type="ECO:0000313" key="4">
    <source>
        <dbReference type="Proteomes" id="UP000239326"/>
    </source>
</evidence>
<evidence type="ECO:0000256" key="1">
    <source>
        <dbReference type="SAM" id="Phobius"/>
    </source>
</evidence>